<organism evidence="2 3">
    <name type="scientific">Solanum commersonii</name>
    <name type="common">Commerson's wild potato</name>
    <name type="synonym">Commerson's nightshade</name>
    <dbReference type="NCBI Taxonomy" id="4109"/>
    <lineage>
        <taxon>Eukaryota</taxon>
        <taxon>Viridiplantae</taxon>
        <taxon>Streptophyta</taxon>
        <taxon>Embryophyta</taxon>
        <taxon>Tracheophyta</taxon>
        <taxon>Spermatophyta</taxon>
        <taxon>Magnoliopsida</taxon>
        <taxon>eudicotyledons</taxon>
        <taxon>Gunneridae</taxon>
        <taxon>Pentapetalae</taxon>
        <taxon>asterids</taxon>
        <taxon>lamiids</taxon>
        <taxon>Solanales</taxon>
        <taxon>Solanaceae</taxon>
        <taxon>Solanoideae</taxon>
        <taxon>Solaneae</taxon>
        <taxon>Solanum</taxon>
    </lineage>
</organism>
<name>A0A9J5ZX14_SOLCO</name>
<keyword evidence="3" id="KW-1185">Reference proteome</keyword>
<feature type="region of interest" description="Disordered" evidence="1">
    <location>
        <begin position="1"/>
        <end position="52"/>
    </location>
</feature>
<sequence length="52" mass="6003">MNMPQQESSSNNGVFDMSSIDTMQGTTSSKVRHNHMTVRKNKKQYGRLVRMK</sequence>
<dbReference type="AlphaFoldDB" id="A0A9J5ZX14"/>
<evidence type="ECO:0000313" key="3">
    <source>
        <dbReference type="Proteomes" id="UP000824120"/>
    </source>
</evidence>
<evidence type="ECO:0000256" key="1">
    <source>
        <dbReference type="SAM" id="MobiDB-lite"/>
    </source>
</evidence>
<comment type="caution">
    <text evidence="2">The sequence shown here is derived from an EMBL/GenBank/DDBJ whole genome shotgun (WGS) entry which is preliminary data.</text>
</comment>
<feature type="compositionally biased region" description="Basic residues" evidence="1">
    <location>
        <begin position="30"/>
        <end position="52"/>
    </location>
</feature>
<gene>
    <name evidence="2" type="ORF">H5410_016247</name>
</gene>
<dbReference type="Proteomes" id="UP000824120">
    <property type="component" value="Chromosome 3"/>
</dbReference>
<proteinExistence type="predicted"/>
<reference evidence="2 3" key="1">
    <citation type="submission" date="2020-09" db="EMBL/GenBank/DDBJ databases">
        <title>De no assembly of potato wild relative species, Solanum commersonii.</title>
        <authorList>
            <person name="Cho K."/>
        </authorList>
    </citation>
    <scope>NUCLEOTIDE SEQUENCE [LARGE SCALE GENOMIC DNA]</scope>
    <source>
        <strain evidence="2">LZ3.2</strain>
        <tissue evidence="2">Leaf</tissue>
    </source>
</reference>
<dbReference type="EMBL" id="JACXVP010000003">
    <property type="protein sequence ID" value="KAG5616423.1"/>
    <property type="molecule type" value="Genomic_DNA"/>
</dbReference>
<feature type="compositionally biased region" description="Polar residues" evidence="1">
    <location>
        <begin position="1"/>
        <end position="29"/>
    </location>
</feature>
<accession>A0A9J5ZX14</accession>
<protein>
    <submittedName>
        <fullName evidence="2">Uncharacterized protein</fullName>
    </submittedName>
</protein>
<evidence type="ECO:0000313" key="2">
    <source>
        <dbReference type="EMBL" id="KAG5616423.1"/>
    </source>
</evidence>